<evidence type="ECO:0000313" key="4">
    <source>
        <dbReference type="Proteomes" id="UP000807825"/>
    </source>
</evidence>
<dbReference type="SUPFAM" id="SSF101307">
    <property type="entry name" value="YutG-like"/>
    <property type="match status" value="1"/>
</dbReference>
<dbReference type="Pfam" id="PF04608">
    <property type="entry name" value="PgpA"/>
    <property type="match status" value="1"/>
</dbReference>
<evidence type="ECO:0000313" key="3">
    <source>
        <dbReference type="EMBL" id="MBI5251281.1"/>
    </source>
</evidence>
<gene>
    <name evidence="3" type="ORF">HY912_17470</name>
</gene>
<name>A0A9D6Z7N3_9BACT</name>
<dbReference type="GO" id="GO:0008962">
    <property type="term" value="F:phosphatidylglycerophosphatase activity"/>
    <property type="evidence" value="ECO:0007669"/>
    <property type="project" value="InterPro"/>
</dbReference>
<keyword evidence="1" id="KW-0472">Membrane</keyword>
<dbReference type="GO" id="GO:0006629">
    <property type="term" value="P:lipid metabolic process"/>
    <property type="evidence" value="ECO:0007669"/>
    <property type="project" value="InterPro"/>
</dbReference>
<reference evidence="3" key="1">
    <citation type="submission" date="2020-07" db="EMBL/GenBank/DDBJ databases">
        <title>Huge and variable diversity of episymbiotic CPR bacteria and DPANN archaea in groundwater ecosystems.</title>
        <authorList>
            <person name="He C.Y."/>
            <person name="Keren R."/>
            <person name="Whittaker M."/>
            <person name="Farag I.F."/>
            <person name="Doudna J."/>
            <person name="Cate J.H.D."/>
            <person name="Banfield J.F."/>
        </authorList>
    </citation>
    <scope>NUCLEOTIDE SEQUENCE</scope>
    <source>
        <strain evidence="3">NC_groundwater_1664_Pr3_B-0.1um_52_9</strain>
    </source>
</reference>
<feature type="transmembrane region" description="Helical" evidence="1">
    <location>
        <begin position="51"/>
        <end position="71"/>
    </location>
</feature>
<dbReference type="EMBL" id="JACRDE010000456">
    <property type="protein sequence ID" value="MBI5251281.1"/>
    <property type="molecule type" value="Genomic_DNA"/>
</dbReference>
<feature type="transmembrane region" description="Helical" evidence="1">
    <location>
        <begin position="24"/>
        <end position="44"/>
    </location>
</feature>
<dbReference type="PIRSF" id="PIRSF006162">
    <property type="entry name" value="PgpA"/>
    <property type="match status" value="1"/>
</dbReference>
<dbReference type="InterPro" id="IPR007686">
    <property type="entry name" value="YutG/PgpA"/>
</dbReference>
<dbReference type="PANTHER" id="PTHR36305">
    <property type="entry name" value="PHOSPHATIDYLGLYCEROPHOSPHATASE A"/>
    <property type="match status" value="1"/>
</dbReference>
<accession>A0A9D6Z7N3</accession>
<protein>
    <submittedName>
        <fullName evidence="3">Phosphatidylglycerophosphatase A</fullName>
    </submittedName>
</protein>
<dbReference type="Proteomes" id="UP000807825">
    <property type="component" value="Unassembled WGS sequence"/>
</dbReference>
<comment type="caution">
    <text evidence="3">The sequence shown here is derived from an EMBL/GenBank/DDBJ whole genome shotgun (WGS) entry which is preliminary data.</text>
</comment>
<feature type="domain" description="YutG/PgpA" evidence="2">
    <location>
        <begin position="13"/>
        <end position="136"/>
    </location>
</feature>
<feature type="non-terminal residue" evidence="3">
    <location>
        <position position="136"/>
    </location>
</feature>
<sequence>MSTRKERVFELACTSFGLGLSPVAPGSVGSLPGVGIFILIAFLAPRDYHAALIAAALLVFSFLTVVLGSWAEKRWNGIDPRCFVLDEYAGFFLTILIFRVDSVLATAVWGFVITRIADIIKPAPARQLEQIPGGWG</sequence>
<keyword evidence="1" id="KW-1133">Transmembrane helix</keyword>
<feature type="transmembrane region" description="Helical" evidence="1">
    <location>
        <begin position="91"/>
        <end position="112"/>
    </location>
</feature>
<dbReference type="PANTHER" id="PTHR36305:SF1">
    <property type="entry name" value="PHOSPHATIDYLGLYCEROPHOSPHATASE A"/>
    <property type="match status" value="1"/>
</dbReference>
<dbReference type="CDD" id="cd06971">
    <property type="entry name" value="PgpA"/>
    <property type="match status" value="1"/>
</dbReference>
<keyword evidence="1" id="KW-0812">Transmembrane</keyword>
<organism evidence="3 4">
    <name type="scientific">Desulfomonile tiedjei</name>
    <dbReference type="NCBI Taxonomy" id="2358"/>
    <lineage>
        <taxon>Bacteria</taxon>
        <taxon>Pseudomonadati</taxon>
        <taxon>Thermodesulfobacteriota</taxon>
        <taxon>Desulfomonilia</taxon>
        <taxon>Desulfomonilales</taxon>
        <taxon>Desulfomonilaceae</taxon>
        <taxon>Desulfomonile</taxon>
    </lineage>
</organism>
<evidence type="ECO:0000256" key="1">
    <source>
        <dbReference type="SAM" id="Phobius"/>
    </source>
</evidence>
<dbReference type="InterPro" id="IPR036681">
    <property type="entry name" value="PgpA-like_sf"/>
</dbReference>
<proteinExistence type="predicted"/>
<evidence type="ECO:0000259" key="2">
    <source>
        <dbReference type="Pfam" id="PF04608"/>
    </source>
</evidence>
<dbReference type="InterPro" id="IPR026037">
    <property type="entry name" value="PgpA"/>
</dbReference>
<dbReference type="AlphaFoldDB" id="A0A9D6Z7N3"/>